<dbReference type="KEGG" id="maqu:Maq22A_1p37080"/>
<dbReference type="Gene3D" id="3.60.21.10">
    <property type="match status" value="1"/>
</dbReference>
<dbReference type="RefSeq" id="WP_060850633.1">
    <property type="nucleotide sequence ID" value="NZ_AP014705.1"/>
</dbReference>
<geneLocation type="plasmid" evidence="3">
    <name>pMaq22A_1p DNA</name>
</geneLocation>
<reference evidence="2 3" key="1">
    <citation type="journal article" date="2015" name="Genome Announc.">
        <title>Complete Genome Sequence of Methylobacterium aquaticum Strain 22A, Isolated from Racomitrium japonicum Moss.</title>
        <authorList>
            <person name="Tani A."/>
            <person name="Ogura Y."/>
            <person name="Hayashi T."/>
            <person name="Kimbara K."/>
        </authorList>
    </citation>
    <scope>NUCLEOTIDE SEQUENCE [LARGE SCALE GENOMIC DNA]</scope>
    <source>
        <strain evidence="2 3">MA-22A</strain>
        <plasmid evidence="3">Plasmid pMaq22A_1p DNA</plasmid>
    </source>
</reference>
<keyword evidence="2" id="KW-0614">Plasmid</keyword>
<dbReference type="EMBL" id="AP014705">
    <property type="protein sequence ID" value="BAQ49607.1"/>
    <property type="molecule type" value="Genomic_DNA"/>
</dbReference>
<dbReference type="InterPro" id="IPR004843">
    <property type="entry name" value="Calcineurin-like_PHP"/>
</dbReference>
<name>A0A0C6FRA9_9HYPH</name>
<dbReference type="OrthoDB" id="5380073at2"/>
<gene>
    <name evidence="2" type="ORF">Maq22A_1p37080</name>
</gene>
<dbReference type="Pfam" id="PF00149">
    <property type="entry name" value="Metallophos"/>
    <property type="match status" value="1"/>
</dbReference>
<sequence>MTTYFTGDTHFGHAGMLSERMGRPRSFSSPEAMDEYMVSSWNNRIRKDDRVFHLGDFAYGCSQKHASGIFDRLNGHRTLLRGNHEARGERLPWEGGVHDVLRISIQDRGMPAPVALWLSHYAHVTWPDAQRGRLHLYGHSHGAIPATARSCDVGVDVWGFRPVTLPEISELLADVAAREAGGTVCAALAEAA</sequence>
<dbReference type="InterPro" id="IPR029052">
    <property type="entry name" value="Metallo-depent_PP-like"/>
</dbReference>
<feature type="domain" description="Calcineurin-like phosphoesterase" evidence="1">
    <location>
        <begin position="1"/>
        <end position="98"/>
    </location>
</feature>
<protein>
    <submittedName>
        <fullName evidence="2">Metallophosphoesterase</fullName>
    </submittedName>
</protein>
<evidence type="ECO:0000313" key="2">
    <source>
        <dbReference type="EMBL" id="BAQ49607.1"/>
    </source>
</evidence>
<organism evidence="2 3">
    <name type="scientific">Methylobacterium aquaticum</name>
    <dbReference type="NCBI Taxonomy" id="270351"/>
    <lineage>
        <taxon>Bacteria</taxon>
        <taxon>Pseudomonadati</taxon>
        <taxon>Pseudomonadota</taxon>
        <taxon>Alphaproteobacteria</taxon>
        <taxon>Hyphomicrobiales</taxon>
        <taxon>Methylobacteriaceae</taxon>
        <taxon>Methylobacterium</taxon>
    </lineage>
</organism>
<dbReference type="SUPFAM" id="SSF56300">
    <property type="entry name" value="Metallo-dependent phosphatases"/>
    <property type="match status" value="1"/>
</dbReference>
<dbReference type="GO" id="GO:0016787">
    <property type="term" value="F:hydrolase activity"/>
    <property type="evidence" value="ECO:0007669"/>
    <property type="project" value="InterPro"/>
</dbReference>
<dbReference type="Proteomes" id="UP000061432">
    <property type="component" value="Plasmid pMaq22A_1p"/>
</dbReference>
<proteinExistence type="predicted"/>
<evidence type="ECO:0000313" key="3">
    <source>
        <dbReference type="Proteomes" id="UP000061432"/>
    </source>
</evidence>
<dbReference type="AlphaFoldDB" id="A0A0C6FRA9"/>
<evidence type="ECO:0000259" key="1">
    <source>
        <dbReference type="Pfam" id="PF00149"/>
    </source>
</evidence>
<reference evidence="3" key="2">
    <citation type="submission" date="2015-01" db="EMBL/GenBank/DDBJ databases">
        <title>Complete genome sequence of Methylobacterium aquaticum strain 22A.</title>
        <authorList>
            <person name="Tani A."/>
            <person name="Ogura Y."/>
            <person name="Hayashi T."/>
        </authorList>
    </citation>
    <scope>NUCLEOTIDE SEQUENCE [LARGE SCALE GENOMIC DNA]</scope>
    <source>
        <strain evidence="3">MA-22A</strain>
        <plasmid evidence="3">Plasmid pMaq22A_1p DNA</plasmid>
    </source>
</reference>
<accession>A0A0C6FRA9</accession>
<dbReference type="PATRIC" id="fig|270351.10.peg.6692"/>